<accession>A0A0P9CEZ0</accession>
<gene>
    <name evidence="2" type="ORF">SAMN05661077_1779</name>
</gene>
<feature type="signal peptide" evidence="1">
    <location>
        <begin position="1"/>
        <end position="21"/>
    </location>
</feature>
<name>A0A0P9CEZ0_9GAMM</name>
<proteinExistence type="predicted"/>
<evidence type="ECO:0000256" key="1">
    <source>
        <dbReference type="SAM" id="SignalP"/>
    </source>
</evidence>
<evidence type="ECO:0000313" key="2">
    <source>
        <dbReference type="EMBL" id="SCY30650.1"/>
    </source>
</evidence>
<protein>
    <submittedName>
        <fullName evidence="2">Uncharacterized protein</fullName>
    </submittedName>
</protein>
<dbReference type="Proteomes" id="UP000183104">
    <property type="component" value="Unassembled WGS sequence"/>
</dbReference>
<dbReference type="RefSeq" id="WP_054965118.1">
    <property type="nucleotide sequence ID" value="NZ_FMUN01000004.1"/>
</dbReference>
<keyword evidence="3" id="KW-1185">Reference proteome</keyword>
<dbReference type="EMBL" id="FMUN01000004">
    <property type="protein sequence ID" value="SCY30650.1"/>
    <property type="molecule type" value="Genomic_DNA"/>
</dbReference>
<reference evidence="3" key="1">
    <citation type="submission" date="2016-10" db="EMBL/GenBank/DDBJ databases">
        <authorList>
            <person name="Varghese N."/>
        </authorList>
    </citation>
    <scope>NUCLEOTIDE SEQUENCE [LARGE SCALE GENOMIC DNA]</scope>
    <source>
        <strain evidence="3">HL 19</strain>
    </source>
</reference>
<dbReference type="AlphaFoldDB" id="A0A0P9CEZ0"/>
<organism evidence="2 3">
    <name type="scientific">Thiohalorhabdus denitrificans</name>
    <dbReference type="NCBI Taxonomy" id="381306"/>
    <lineage>
        <taxon>Bacteria</taxon>
        <taxon>Pseudomonadati</taxon>
        <taxon>Pseudomonadota</taxon>
        <taxon>Gammaproteobacteria</taxon>
        <taxon>Thiohalorhabdales</taxon>
        <taxon>Thiohalorhabdaceae</taxon>
        <taxon>Thiohalorhabdus</taxon>
    </lineage>
</organism>
<keyword evidence="1" id="KW-0732">Signal</keyword>
<sequence length="91" mass="10010">MLARLLTAAALLLPPAGPALAWMCHSPLEGERSHEMYINGSKAGKIQEEDGKGWSAYCMAGNRFVREDGEKFYGEDFSEAAQAFCDHCEEP</sequence>
<evidence type="ECO:0000313" key="3">
    <source>
        <dbReference type="Proteomes" id="UP000183104"/>
    </source>
</evidence>
<feature type="chain" id="PRO_5010433229" evidence="1">
    <location>
        <begin position="22"/>
        <end position="91"/>
    </location>
</feature>